<keyword evidence="1" id="KW-1133">Transmembrane helix</keyword>
<name>A0A9P6MJA9_9FUNG</name>
<evidence type="ECO:0000313" key="4">
    <source>
        <dbReference type="Proteomes" id="UP000749646"/>
    </source>
</evidence>
<dbReference type="CDD" id="cd00882">
    <property type="entry name" value="Ras_like_GTPase"/>
    <property type="match status" value="1"/>
</dbReference>
<dbReference type="OrthoDB" id="8954335at2759"/>
<evidence type="ECO:0000256" key="1">
    <source>
        <dbReference type="SAM" id="Phobius"/>
    </source>
</evidence>
<gene>
    <name evidence="3" type="ORF">BGZ65_000913</name>
</gene>
<dbReference type="EMBL" id="JAAAHW010000291">
    <property type="protein sequence ID" value="KAG0004110.1"/>
    <property type="molecule type" value="Genomic_DNA"/>
</dbReference>
<dbReference type="InterPro" id="IPR006073">
    <property type="entry name" value="GTP-bd"/>
</dbReference>
<organism evidence="3 4">
    <name type="scientific">Modicella reniformis</name>
    <dbReference type="NCBI Taxonomy" id="1440133"/>
    <lineage>
        <taxon>Eukaryota</taxon>
        <taxon>Fungi</taxon>
        <taxon>Fungi incertae sedis</taxon>
        <taxon>Mucoromycota</taxon>
        <taxon>Mortierellomycotina</taxon>
        <taxon>Mortierellomycetes</taxon>
        <taxon>Mortierellales</taxon>
        <taxon>Mortierellaceae</taxon>
        <taxon>Modicella</taxon>
    </lineage>
</organism>
<comment type="caution">
    <text evidence="3">The sequence shown here is derived from an EMBL/GenBank/DDBJ whole genome shotgun (WGS) entry which is preliminary data.</text>
</comment>
<feature type="transmembrane region" description="Helical" evidence="1">
    <location>
        <begin position="223"/>
        <end position="244"/>
    </location>
</feature>
<accession>A0A9P6MJA9</accession>
<sequence>MTKPLSSNEKSKVAVMFIGNAGAGKSALLNQIGGSFECGLSFMEGYTKDVSEQIVDLDGKQVTLIDVPGLYSPNENEIEANSKKLTEALKRGYHYKLFFVLTGTNRGMSTEDLALLHRVSHSIRSAQGALIEFRIIINQIQSEDVYEMIERHFDNREILSRRLQFEGRSFDVPIKHVLLLLFDKEAMREKTYASLIKEQVKNQDSVEVNVSNIKATNKDFMKFALVGGLCGGVVVGAIFAWPVALSIFGGVTRVSVVAAARTAAVAAARTAAGVVAADVVVALHVNIPLSSYSIHQQSELYWMDALVVDYSRSSPSSEESKVAVIFLGNIGSGKSTLLAQIGGSFNSGLSFLVGYTKDVAEQTIQLEGQEVILIDTPGLYEPDRKATIANAKELSKALKRGYDYKIFFVVMASNRALTYADLSLMFLVNDAIRQVNDAKVAFRIIVNQIRDDEMYKMYDEHLAKDNCRSFFGSFKFEGRPFDIQINDVLLLRYNEEAVQRKEFASLIIEHVRAHVQVKVKFQRRLSVLLLQYFGKDNILGT</sequence>
<proteinExistence type="predicted"/>
<evidence type="ECO:0000313" key="3">
    <source>
        <dbReference type="EMBL" id="KAG0004110.1"/>
    </source>
</evidence>
<dbReference type="SUPFAM" id="SSF52540">
    <property type="entry name" value="P-loop containing nucleoside triphosphate hydrolases"/>
    <property type="match status" value="2"/>
</dbReference>
<keyword evidence="4" id="KW-1185">Reference proteome</keyword>
<dbReference type="Pfam" id="PF01926">
    <property type="entry name" value="MMR_HSR1"/>
    <property type="match status" value="2"/>
</dbReference>
<dbReference type="GO" id="GO:0005829">
    <property type="term" value="C:cytosol"/>
    <property type="evidence" value="ECO:0007669"/>
    <property type="project" value="TreeGrafter"/>
</dbReference>
<evidence type="ECO:0000259" key="2">
    <source>
        <dbReference type="Pfam" id="PF01926"/>
    </source>
</evidence>
<dbReference type="PANTHER" id="PTHR42714">
    <property type="entry name" value="TRNA MODIFICATION GTPASE GTPBP3"/>
    <property type="match status" value="1"/>
</dbReference>
<dbReference type="GO" id="GO:0005525">
    <property type="term" value="F:GTP binding"/>
    <property type="evidence" value="ECO:0007669"/>
    <property type="project" value="InterPro"/>
</dbReference>
<reference evidence="3" key="1">
    <citation type="journal article" date="2020" name="Fungal Divers.">
        <title>Resolving the Mortierellaceae phylogeny through synthesis of multi-gene phylogenetics and phylogenomics.</title>
        <authorList>
            <person name="Vandepol N."/>
            <person name="Liber J."/>
            <person name="Desiro A."/>
            <person name="Na H."/>
            <person name="Kennedy M."/>
            <person name="Barry K."/>
            <person name="Grigoriev I.V."/>
            <person name="Miller A.N."/>
            <person name="O'Donnell K."/>
            <person name="Stajich J.E."/>
            <person name="Bonito G."/>
        </authorList>
    </citation>
    <scope>NUCLEOTIDE SEQUENCE</scope>
    <source>
        <strain evidence="3">MES-2147</strain>
    </source>
</reference>
<dbReference type="Gene3D" id="3.40.50.300">
    <property type="entry name" value="P-loop containing nucleotide triphosphate hydrolases"/>
    <property type="match status" value="2"/>
</dbReference>
<feature type="domain" description="G" evidence="2">
    <location>
        <begin position="324"/>
        <end position="413"/>
    </location>
</feature>
<dbReference type="GO" id="GO:0030488">
    <property type="term" value="P:tRNA methylation"/>
    <property type="evidence" value="ECO:0007669"/>
    <property type="project" value="TreeGrafter"/>
</dbReference>
<dbReference type="Proteomes" id="UP000749646">
    <property type="component" value="Unassembled WGS sequence"/>
</dbReference>
<dbReference type="AlphaFoldDB" id="A0A9P6MJA9"/>
<keyword evidence="1" id="KW-0812">Transmembrane</keyword>
<keyword evidence="1" id="KW-0472">Membrane</keyword>
<dbReference type="PANTHER" id="PTHR42714:SF2">
    <property type="entry name" value="TRNA MODIFICATION GTPASE GTPBP3, MITOCHONDRIAL"/>
    <property type="match status" value="1"/>
</dbReference>
<dbReference type="InterPro" id="IPR027417">
    <property type="entry name" value="P-loop_NTPase"/>
</dbReference>
<feature type="domain" description="G" evidence="2">
    <location>
        <begin position="15"/>
        <end position="115"/>
    </location>
</feature>
<protein>
    <recommendedName>
        <fullName evidence="2">G domain-containing protein</fullName>
    </recommendedName>
</protein>
<dbReference type="GO" id="GO:0002098">
    <property type="term" value="P:tRNA wobble uridine modification"/>
    <property type="evidence" value="ECO:0007669"/>
    <property type="project" value="TreeGrafter"/>
</dbReference>